<gene>
    <name evidence="1" type="primary">trm5</name>
    <name evidence="1" type="ORF">LSUE1_G003780</name>
</gene>
<dbReference type="AlphaFoldDB" id="A0A8T9C232"/>
<proteinExistence type="predicted"/>
<organism evidence="1 2">
    <name type="scientific">Lachnellula suecica</name>
    <dbReference type="NCBI Taxonomy" id="602035"/>
    <lineage>
        <taxon>Eukaryota</taxon>
        <taxon>Fungi</taxon>
        <taxon>Dikarya</taxon>
        <taxon>Ascomycota</taxon>
        <taxon>Pezizomycotina</taxon>
        <taxon>Leotiomycetes</taxon>
        <taxon>Helotiales</taxon>
        <taxon>Lachnaceae</taxon>
        <taxon>Lachnellula</taxon>
    </lineage>
</organism>
<comment type="caution">
    <text evidence="1">The sequence shown here is derived from an EMBL/GenBank/DDBJ whole genome shotgun (WGS) entry which is preliminary data.</text>
</comment>
<protein>
    <submittedName>
        <fullName evidence="1">tRNA (Guanine(37)-N1)-methyltransferase</fullName>
    </submittedName>
</protein>
<accession>A0A8T9C232</accession>
<name>A0A8T9C232_9HELO</name>
<dbReference type="EMBL" id="QGMK01001059">
    <property type="protein sequence ID" value="TVY73515.1"/>
    <property type="molecule type" value="Genomic_DNA"/>
</dbReference>
<evidence type="ECO:0000313" key="2">
    <source>
        <dbReference type="Proteomes" id="UP000469558"/>
    </source>
</evidence>
<reference evidence="1 2" key="1">
    <citation type="submission" date="2018-05" db="EMBL/GenBank/DDBJ databases">
        <title>Genome sequencing and assembly of the regulated plant pathogen Lachnellula willkommii and related sister species for the development of diagnostic species identification markers.</title>
        <authorList>
            <person name="Giroux E."/>
            <person name="Bilodeau G."/>
        </authorList>
    </citation>
    <scope>NUCLEOTIDE SEQUENCE [LARGE SCALE GENOMIC DNA]</scope>
    <source>
        <strain evidence="1 2">CBS 268.59</strain>
    </source>
</reference>
<dbReference type="OrthoDB" id="3460564at2759"/>
<keyword evidence="2" id="KW-1185">Reference proteome</keyword>
<sequence length="149" mass="17056">MAEENLVANFDAMSLFRPPIVRSATAALDRSLFSKTIPIAAARVLDVKKVSQLRTQLGKSNELLRLERFQGVQLDPDPARASKGGKCLLLQPEVKAENPTTWSQTMQEAIQREDISVIPYDLKLDYDYWQYRTYVDEFDTWRLSSDRTS</sequence>
<dbReference type="Proteomes" id="UP000469558">
    <property type="component" value="Unassembled WGS sequence"/>
</dbReference>
<evidence type="ECO:0000313" key="1">
    <source>
        <dbReference type="EMBL" id="TVY73515.1"/>
    </source>
</evidence>